<evidence type="ECO:0000256" key="11">
    <source>
        <dbReference type="ARBA" id="ARBA00049558"/>
    </source>
</evidence>
<keyword evidence="6 12" id="KW-0479">Metal-binding</keyword>
<dbReference type="EMBL" id="JBHTOF010000098">
    <property type="protein sequence ID" value="MFD1466183.1"/>
    <property type="molecule type" value="Genomic_DNA"/>
</dbReference>
<accession>A0ABW4DQR9</accession>
<comment type="similarity">
    <text evidence="3 12">Belongs to the cytidine and deoxycytidylate deaminase family.</text>
</comment>
<dbReference type="PROSITE" id="PS00903">
    <property type="entry name" value="CYT_DCMP_DEAMINASES_1"/>
    <property type="match status" value="1"/>
</dbReference>
<evidence type="ECO:0000256" key="6">
    <source>
        <dbReference type="ARBA" id="ARBA00022723"/>
    </source>
</evidence>
<dbReference type="InterPro" id="IPR002125">
    <property type="entry name" value="CMP_dCMP_dom"/>
</dbReference>
<evidence type="ECO:0000256" key="8">
    <source>
        <dbReference type="ARBA" id="ARBA00022833"/>
    </source>
</evidence>
<feature type="domain" description="CMP/dCMP-type deaminase" evidence="13">
    <location>
        <begin position="4"/>
        <end position="131"/>
    </location>
</feature>
<evidence type="ECO:0000256" key="7">
    <source>
        <dbReference type="ARBA" id="ARBA00022801"/>
    </source>
</evidence>
<evidence type="ECO:0000256" key="10">
    <source>
        <dbReference type="ARBA" id="ARBA00049252"/>
    </source>
</evidence>
<dbReference type="Gene3D" id="3.40.140.10">
    <property type="entry name" value="Cytidine Deaminase, domain 2"/>
    <property type="match status" value="1"/>
</dbReference>
<evidence type="ECO:0000256" key="2">
    <source>
        <dbReference type="ARBA" id="ARBA00003949"/>
    </source>
</evidence>
<sequence length="136" mass="14833">MEVIKLDELIEKARQAREQAYVPYSKFAVGAAVLTDDGHVFQGCNIENGSFSMTICAERCAMFSAVAAGYRHFKTIAIVADTKRAVSPCGACRQVMTEFMNADDQVILTNLNGDKIDTTVAGVLPYSFSLKDDPVK</sequence>
<dbReference type="NCBIfam" id="NF004064">
    <property type="entry name" value="PRK05578.1"/>
    <property type="match status" value="1"/>
</dbReference>
<dbReference type="Proteomes" id="UP001597244">
    <property type="component" value="Unassembled WGS sequence"/>
</dbReference>
<proteinExistence type="inferred from homology"/>
<dbReference type="Pfam" id="PF00383">
    <property type="entry name" value="dCMP_cyt_deam_1"/>
    <property type="match status" value="1"/>
</dbReference>
<reference evidence="15" key="1">
    <citation type="journal article" date="2019" name="Int. J. Syst. Evol. Microbiol.">
        <title>The Global Catalogue of Microorganisms (GCM) 10K type strain sequencing project: providing services to taxonomists for standard genome sequencing and annotation.</title>
        <authorList>
            <consortium name="The Broad Institute Genomics Platform"/>
            <consortium name="The Broad Institute Genome Sequencing Center for Infectious Disease"/>
            <person name="Wu L."/>
            <person name="Ma J."/>
        </authorList>
    </citation>
    <scope>NUCLEOTIDE SEQUENCE [LARGE SCALE GENOMIC DNA]</scope>
    <source>
        <strain evidence="15">CCM 8951</strain>
    </source>
</reference>
<evidence type="ECO:0000256" key="12">
    <source>
        <dbReference type="RuleBase" id="RU364006"/>
    </source>
</evidence>
<dbReference type="SUPFAM" id="SSF53927">
    <property type="entry name" value="Cytidine deaminase-like"/>
    <property type="match status" value="1"/>
</dbReference>
<dbReference type="PROSITE" id="PS51747">
    <property type="entry name" value="CYT_DCMP_DEAMINASES_2"/>
    <property type="match status" value="1"/>
</dbReference>
<evidence type="ECO:0000256" key="1">
    <source>
        <dbReference type="ARBA" id="ARBA00001947"/>
    </source>
</evidence>
<dbReference type="EC" id="3.5.4.5" evidence="4 12"/>
<dbReference type="GO" id="GO:0004126">
    <property type="term" value="F:cytidine deaminase activity"/>
    <property type="evidence" value="ECO:0007669"/>
    <property type="project" value="UniProtKB-EC"/>
</dbReference>
<dbReference type="InterPro" id="IPR016193">
    <property type="entry name" value="Cytidine_deaminase-like"/>
</dbReference>
<keyword evidence="8 12" id="KW-0862">Zinc</keyword>
<comment type="caution">
    <text evidence="14">The sequence shown here is derived from an EMBL/GenBank/DDBJ whole genome shotgun (WGS) entry which is preliminary data.</text>
</comment>
<protein>
    <recommendedName>
        <fullName evidence="5 12">Cytidine deaminase</fullName>
        <ecNumber evidence="4 12">3.5.4.5</ecNumber>
    </recommendedName>
    <alternativeName>
        <fullName evidence="9 12">Cytidine aminohydrolase</fullName>
    </alternativeName>
</protein>
<dbReference type="RefSeq" id="WP_125578057.1">
    <property type="nucleotide sequence ID" value="NZ_JBHTOF010000098.1"/>
</dbReference>
<dbReference type="PANTHER" id="PTHR11644">
    <property type="entry name" value="CYTIDINE DEAMINASE"/>
    <property type="match status" value="1"/>
</dbReference>
<evidence type="ECO:0000313" key="15">
    <source>
        <dbReference type="Proteomes" id="UP001597244"/>
    </source>
</evidence>
<comment type="catalytic activity">
    <reaction evidence="11 12">
        <text>cytidine + H2O + H(+) = uridine + NH4(+)</text>
        <dbReference type="Rhea" id="RHEA:16069"/>
        <dbReference type="ChEBI" id="CHEBI:15377"/>
        <dbReference type="ChEBI" id="CHEBI:15378"/>
        <dbReference type="ChEBI" id="CHEBI:16704"/>
        <dbReference type="ChEBI" id="CHEBI:17562"/>
        <dbReference type="ChEBI" id="CHEBI:28938"/>
        <dbReference type="EC" id="3.5.4.5"/>
    </reaction>
</comment>
<evidence type="ECO:0000313" key="14">
    <source>
        <dbReference type="EMBL" id="MFD1466183.1"/>
    </source>
</evidence>
<dbReference type="InterPro" id="IPR050202">
    <property type="entry name" value="Cyt/Deoxycyt_deaminase"/>
</dbReference>
<name>A0ABW4DQR9_9LACO</name>
<gene>
    <name evidence="14" type="ORF">ACFQ4L_08930</name>
</gene>
<keyword evidence="15" id="KW-1185">Reference proteome</keyword>
<comment type="cofactor">
    <cofactor evidence="1 12">
        <name>Zn(2+)</name>
        <dbReference type="ChEBI" id="CHEBI:29105"/>
    </cofactor>
</comment>
<comment type="function">
    <text evidence="2 12">This enzyme scavenges exogenous and endogenous cytidine and 2'-deoxycytidine for UMP synthesis.</text>
</comment>
<dbReference type="CDD" id="cd01283">
    <property type="entry name" value="cytidine_deaminase"/>
    <property type="match status" value="1"/>
</dbReference>
<evidence type="ECO:0000259" key="13">
    <source>
        <dbReference type="PROSITE" id="PS51747"/>
    </source>
</evidence>
<dbReference type="InterPro" id="IPR006262">
    <property type="entry name" value="Cyt_deam_tetra"/>
</dbReference>
<dbReference type="PANTHER" id="PTHR11644:SF2">
    <property type="entry name" value="CYTIDINE DEAMINASE"/>
    <property type="match status" value="1"/>
</dbReference>
<organism evidence="14 15">
    <name type="scientific">Lapidilactobacillus mulanensis</name>
    <dbReference type="NCBI Taxonomy" id="2485999"/>
    <lineage>
        <taxon>Bacteria</taxon>
        <taxon>Bacillati</taxon>
        <taxon>Bacillota</taxon>
        <taxon>Bacilli</taxon>
        <taxon>Lactobacillales</taxon>
        <taxon>Lactobacillaceae</taxon>
        <taxon>Lapidilactobacillus</taxon>
    </lineage>
</organism>
<keyword evidence="7 12" id="KW-0378">Hydrolase</keyword>
<comment type="catalytic activity">
    <reaction evidence="10 12">
        <text>2'-deoxycytidine + H2O + H(+) = 2'-deoxyuridine + NH4(+)</text>
        <dbReference type="Rhea" id="RHEA:13433"/>
        <dbReference type="ChEBI" id="CHEBI:15377"/>
        <dbReference type="ChEBI" id="CHEBI:15378"/>
        <dbReference type="ChEBI" id="CHEBI:15698"/>
        <dbReference type="ChEBI" id="CHEBI:16450"/>
        <dbReference type="ChEBI" id="CHEBI:28938"/>
        <dbReference type="EC" id="3.5.4.5"/>
    </reaction>
</comment>
<dbReference type="InterPro" id="IPR016192">
    <property type="entry name" value="APOBEC/CMP_deaminase_Zn-bd"/>
</dbReference>
<evidence type="ECO:0000256" key="5">
    <source>
        <dbReference type="ARBA" id="ARBA00018266"/>
    </source>
</evidence>
<dbReference type="NCBIfam" id="TIGR01354">
    <property type="entry name" value="cyt_deam_tetra"/>
    <property type="match status" value="1"/>
</dbReference>
<evidence type="ECO:0000256" key="4">
    <source>
        <dbReference type="ARBA" id="ARBA00012783"/>
    </source>
</evidence>
<evidence type="ECO:0000256" key="3">
    <source>
        <dbReference type="ARBA" id="ARBA00006576"/>
    </source>
</evidence>
<evidence type="ECO:0000256" key="9">
    <source>
        <dbReference type="ARBA" id="ARBA00032005"/>
    </source>
</evidence>